<dbReference type="Proteomes" id="UP000034097">
    <property type="component" value="Unassembled WGS sequence"/>
</dbReference>
<dbReference type="InterPro" id="IPR025645">
    <property type="entry name" value="DUF4349"/>
</dbReference>
<proteinExistence type="predicted"/>
<comment type="caution">
    <text evidence="4">The sequence shown here is derived from an EMBL/GenBank/DDBJ whole genome shotgun (WGS) entry which is preliminary data.</text>
</comment>
<feature type="domain" description="DUF4349" evidence="3">
    <location>
        <begin position="78"/>
        <end position="288"/>
    </location>
</feature>
<dbReference type="EMBL" id="LCHQ01000015">
    <property type="protein sequence ID" value="KKT38638.1"/>
    <property type="molecule type" value="Genomic_DNA"/>
</dbReference>
<keyword evidence="2" id="KW-0812">Transmembrane</keyword>
<evidence type="ECO:0000259" key="3">
    <source>
        <dbReference type="Pfam" id="PF14257"/>
    </source>
</evidence>
<sequence>MSKVIDWVKKNWLLVLLVSIIAFLITSSPSGGVITSRSNTETYDMGLGNAGGAAMLSKGSIARDGFVPEAAPVAQEERLVVQDTDVSLLVEDVAASIKTIENSAVSLGGYMVNKYLNQPEGAATGYITIRVPVEKRETALDTIRKAGVKVVSENVNGTDVTDQFVDLQERIDQLEKTKARMQAIMDQASKISDLVDIQNQLNNIQRQIDNAKGQQNYLEQTAKLTRITVNLSTDELALPYTPDEAWRPEAVFKNAVRAMIQVLRFLASGVIWGVVFLPVIAIVMVVVWIAKFVKNRLGRK</sequence>
<keyword evidence="2" id="KW-1133">Transmembrane helix</keyword>
<dbReference type="Pfam" id="PF14257">
    <property type="entry name" value="DUF4349"/>
    <property type="match status" value="1"/>
</dbReference>
<evidence type="ECO:0000313" key="4">
    <source>
        <dbReference type="EMBL" id="KKT38638.1"/>
    </source>
</evidence>
<name>A0A0G1GWR9_9BACT</name>
<feature type="coiled-coil region" evidence="1">
    <location>
        <begin position="164"/>
        <end position="221"/>
    </location>
</feature>
<organism evidence="4 5">
    <name type="scientific">Candidatus Collierbacteria bacterium GW2011_GWF1_44_12</name>
    <dbReference type="NCBI Taxonomy" id="1618402"/>
    <lineage>
        <taxon>Bacteria</taxon>
        <taxon>Candidatus Collieribacteriota</taxon>
    </lineage>
</organism>
<evidence type="ECO:0000256" key="1">
    <source>
        <dbReference type="SAM" id="Coils"/>
    </source>
</evidence>
<gene>
    <name evidence="4" type="ORF">UW26_C0015G0003</name>
</gene>
<evidence type="ECO:0000256" key="2">
    <source>
        <dbReference type="SAM" id="Phobius"/>
    </source>
</evidence>
<keyword evidence="1" id="KW-0175">Coiled coil</keyword>
<feature type="transmembrane region" description="Helical" evidence="2">
    <location>
        <begin position="265"/>
        <end position="290"/>
    </location>
</feature>
<keyword evidence="2" id="KW-0472">Membrane</keyword>
<accession>A0A0G1GWR9</accession>
<protein>
    <recommendedName>
        <fullName evidence="3">DUF4349 domain-containing protein</fullName>
    </recommendedName>
</protein>
<evidence type="ECO:0000313" key="5">
    <source>
        <dbReference type="Proteomes" id="UP000034097"/>
    </source>
</evidence>
<reference evidence="4 5" key="1">
    <citation type="journal article" date="2015" name="Nature">
        <title>rRNA introns, odd ribosomes, and small enigmatic genomes across a large radiation of phyla.</title>
        <authorList>
            <person name="Brown C.T."/>
            <person name="Hug L.A."/>
            <person name="Thomas B.C."/>
            <person name="Sharon I."/>
            <person name="Castelle C.J."/>
            <person name="Singh A."/>
            <person name="Wilkins M.J."/>
            <person name="Williams K.H."/>
            <person name="Banfield J.F."/>
        </authorList>
    </citation>
    <scope>NUCLEOTIDE SEQUENCE [LARGE SCALE GENOMIC DNA]</scope>
</reference>
<dbReference type="AlphaFoldDB" id="A0A0G1GWR9"/>